<evidence type="ECO:0000313" key="1">
    <source>
        <dbReference type="EMBL" id="JAH88700.1"/>
    </source>
</evidence>
<reference evidence="1" key="2">
    <citation type="journal article" date="2015" name="Fish Shellfish Immunol.">
        <title>Early steps in the European eel (Anguilla anguilla)-Vibrio vulnificus interaction in the gills: Role of the RtxA13 toxin.</title>
        <authorList>
            <person name="Callol A."/>
            <person name="Pajuelo D."/>
            <person name="Ebbesson L."/>
            <person name="Teles M."/>
            <person name="MacKenzie S."/>
            <person name="Amaro C."/>
        </authorList>
    </citation>
    <scope>NUCLEOTIDE SEQUENCE</scope>
</reference>
<reference evidence="1" key="1">
    <citation type="submission" date="2014-11" db="EMBL/GenBank/DDBJ databases">
        <authorList>
            <person name="Amaro Gonzalez C."/>
        </authorList>
    </citation>
    <scope>NUCLEOTIDE SEQUENCE</scope>
</reference>
<sequence length="48" mass="5399">MPVILQDQVNNHYQTTILLYVIYFTSSYISIIDSHSCESSSVSSAVED</sequence>
<organism evidence="1">
    <name type="scientific">Anguilla anguilla</name>
    <name type="common">European freshwater eel</name>
    <name type="synonym">Muraena anguilla</name>
    <dbReference type="NCBI Taxonomy" id="7936"/>
    <lineage>
        <taxon>Eukaryota</taxon>
        <taxon>Metazoa</taxon>
        <taxon>Chordata</taxon>
        <taxon>Craniata</taxon>
        <taxon>Vertebrata</taxon>
        <taxon>Euteleostomi</taxon>
        <taxon>Actinopterygii</taxon>
        <taxon>Neopterygii</taxon>
        <taxon>Teleostei</taxon>
        <taxon>Anguilliformes</taxon>
        <taxon>Anguillidae</taxon>
        <taxon>Anguilla</taxon>
    </lineage>
</organism>
<proteinExistence type="predicted"/>
<protein>
    <submittedName>
        <fullName evidence="1">Uncharacterized protein</fullName>
    </submittedName>
</protein>
<name>A0A0E9WGI5_ANGAN</name>
<accession>A0A0E9WGI5</accession>
<dbReference type="EMBL" id="GBXM01019877">
    <property type="protein sequence ID" value="JAH88700.1"/>
    <property type="molecule type" value="Transcribed_RNA"/>
</dbReference>
<dbReference type="AlphaFoldDB" id="A0A0E9WGI5"/>